<dbReference type="GeneID" id="108559757"/>
<accession>A0ABM1MDE1</accession>
<keyword evidence="2" id="KW-1185">Reference proteome</keyword>
<evidence type="ECO:0000256" key="1">
    <source>
        <dbReference type="SAM" id="MobiDB-lite"/>
    </source>
</evidence>
<dbReference type="Pfam" id="PF15798">
    <property type="entry name" value="PRAS"/>
    <property type="match status" value="1"/>
</dbReference>
<proteinExistence type="predicted"/>
<feature type="compositionally biased region" description="Polar residues" evidence="1">
    <location>
        <begin position="203"/>
        <end position="217"/>
    </location>
</feature>
<organism evidence="2 3">
    <name type="scientific">Nicrophorus vespilloides</name>
    <name type="common">Boreal carrion beetle</name>
    <dbReference type="NCBI Taxonomy" id="110193"/>
    <lineage>
        <taxon>Eukaryota</taxon>
        <taxon>Metazoa</taxon>
        <taxon>Ecdysozoa</taxon>
        <taxon>Arthropoda</taxon>
        <taxon>Hexapoda</taxon>
        <taxon>Insecta</taxon>
        <taxon>Pterygota</taxon>
        <taxon>Neoptera</taxon>
        <taxon>Endopterygota</taxon>
        <taxon>Coleoptera</taxon>
        <taxon>Polyphaga</taxon>
        <taxon>Staphyliniformia</taxon>
        <taxon>Silphidae</taxon>
        <taxon>Nicrophorinae</taxon>
        <taxon>Nicrophorus</taxon>
    </lineage>
</organism>
<dbReference type="InterPro" id="IPR026682">
    <property type="entry name" value="AKT1S1"/>
</dbReference>
<evidence type="ECO:0000313" key="3">
    <source>
        <dbReference type="RefSeq" id="XP_017772591.1"/>
    </source>
</evidence>
<feature type="region of interest" description="Disordered" evidence="1">
    <location>
        <begin position="203"/>
        <end position="223"/>
    </location>
</feature>
<evidence type="ECO:0000313" key="2">
    <source>
        <dbReference type="Proteomes" id="UP000695000"/>
    </source>
</evidence>
<dbReference type="Proteomes" id="UP000695000">
    <property type="component" value="Unplaced"/>
</dbReference>
<sequence>MLACECLNVIIETESTDYAEVNADHLRLSEDEAKDIFFKQKILQIGKLTKINKAQACLIITRDIGSWLIHECINCNTCTHAVHREKGAGLVLVSSKLLATSVLDVRKSKHFSPVFNIVVRTNDEDLSARSDYLSNDMEMVVTSLKQQLSECINKKVTATDESVRKFTDQQYAALDEYKEVAHREHRALRRVILNSKLNNPVSTKMETSAPLNATSKSAKVPEENNFNSRPAVAAAKSPLSPGITPRGIMQSPEKVSIHRQISQKNSLDAEGLFPLEDMEYLDDYSNYDSKLSDNEEDVDEGIPIKAGKANQYQLNQAKSLPMNIPVFLSPANNHLHDEPDDLRPEESMDIAASIKALAKSVHGDTVFGDLPRPRCRTNI</sequence>
<dbReference type="RefSeq" id="XP_017772591.1">
    <property type="nucleotide sequence ID" value="XM_017917102.1"/>
</dbReference>
<dbReference type="PANTHER" id="PTHR21844">
    <property type="entry name" value="AKT1 SUBSTRATE 1 PROTEIN"/>
    <property type="match status" value="1"/>
</dbReference>
<gene>
    <name evidence="3" type="primary">LOC108559757</name>
</gene>
<dbReference type="PANTHER" id="PTHR21844:SF2">
    <property type="entry name" value="PROLINE-RICH AKT1 SUBSTRATE 1"/>
    <property type="match status" value="1"/>
</dbReference>
<protein>
    <submittedName>
        <fullName evidence="3">Uncharacterized protein LOC108559757</fullName>
    </submittedName>
</protein>
<reference evidence="3" key="1">
    <citation type="submission" date="2025-08" db="UniProtKB">
        <authorList>
            <consortium name="RefSeq"/>
        </authorList>
    </citation>
    <scope>IDENTIFICATION</scope>
    <source>
        <tissue evidence="3">Whole Larva</tissue>
    </source>
</reference>
<name>A0ABM1MDE1_NICVS</name>